<sequence length="172" mass="19556">MAAPHACIWFGSVCVVYSHLIALLVILILLLLACRTCRKRRIGKTLETEQPKWDKRVVVQSWAMNYMEMNLTAEYTIIERRKVLLDMINSTKFKKYFEEEIGKTTPGTLEAPKRVKRRKKARRGKVSAEDASSGRLSAFYLSSLKQAVAEGTSQLEVDGAFEMNPPENADQE</sequence>
<evidence type="ECO:0000256" key="1">
    <source>
        <dbReference type="SAM" id="Phobius"/>
    </source>
</evidence>
<reference evidence="2" key="4">
    <citation type="submission" date="2025-09" db="UniProtKB">
        <authorList>
            <consortium name="Ensembl"/>
        </authorList>
    </citation>
    <scope>IDENTIFICATION</scope>
</reference>
<evidence type="ECO:0000313" key="2">
    <source>
        <dbReference type="Ensembl" id="ENSCINP00000020269.3"/>
    </source>
</evidence>
<reference evidence="2" key="3">
    <citation type="submission" date="2025-08" db="UniProtKB">
        <authorList>
            <consortium name="Ensembl"/>
        </authorList>
    </citation>
    <scope>IDENTIFICATION</scope>
</reference>
<name>F6PI37_CIOIN</name>
<accession>F6PI37</accession>
<reference evidence="3" key="1">
    <citation type="journal article" date="2002" name="Science">
        <title>The draft genome of Ciona intestinalis: insights into chordate and vertebrate origins.</title>
        <authorList>
            <person name="Dehal P."/>
            <person name="Satou Y."/>
            <person name="Campbell R.K."/>
            <person name="Chapman J."/>
            <person name="Degnan B."/>
            <person name="De Tomaso A."/>
            <person name="Davidson B."/>
            <person name="Di Gregorio A."/>
            <person name="Gelpke M."/>
            <person name="Goodstein D.M."/>
            <person name="Harafuji N."/>
            <person name="Hastings K.E."/>
            <person name="Ho I."/>
            <person name="Hotta K."/>
            <person name="Huang W."/>
            <person name="Kawashima T."/>
            <person name="Lemaire P."/>
            <person name="Martinez D."/>
            <person name="Meinertzhagen I.A."/>
            <person name="Necula S."/>
            <person name="Nonaka M."/>
            <person name="Putnam N."/>
            <person name="Rash S."/>
            <person name="Saiga H."/>
            <person name="Satake M."/>
            <person name="Terry A."/>
            <person name="Yamada L."/>
            <person name="Wang H.G."/>
            <person name="Awazu S."/>
            <person name="Azumi K."/>
            <person name="Boore J."/>
            <person name="Branno M."/>
            <person name="Chin-Bow S."/>
            <person name="DeSantis R."/>
            <person name="Doyle S."/>
            <person name="Francino P."/>
            <person name="Keys D.N."/>
            <person name="Haga S."/>
            <person name="Hayashi H."/>
            <person name="Hino K."/>
            <person name="Imai K.S."/>
            <person name="Inaba K."/>
            <person name="Kano S."/>
            <person name="Kobayashi K."/>
            <person name="Kobayashi M."/>
            <person name="Lee B.I."/>
            <person name="Makabe K.W."/>
            <person name="Manohar C."/>
            <person name="Matassi G."/>
            <person name="Medina M."/>
            <person name="Mochizuki Y."/>
            <person name="Mount S."/>
            <person name="Morishita T."/>
            <person name="Miura S."/>
            <person name="Nakayama A."/>
            <person name="Nishizaka S."/>
            <person name="Nomoto H."/>
            <person name="Ohta F."/>
            <person name="Oishi K."/>
            <person name="Rigoutsos I."/>
            <person name="Sano M."/>
            <person name="Sasaki A."/>
            <person name="Sasakura Y."/>
            <person name="Shoguchi E."/>
            <person name="Shin-i T."/>
            <person name="Spagnuolo A."/>
            <person name="Stainier D."/>
            <person name="Suzuki M.M."/>
            <person name="Tassy O."/>
            <person name="Takatori N."/>
            <person name="Tokuoka M."/>
            <person name="Yagi K."/>
            <person name="Yoshizaki F."/>
            <person name="Wada S."/>
            <person name="Zhang C."/>
            <person name="Hyatt P.D."/>
            <person name="Larimer F."/>
            <person name="Detter C."/>
            <person name="Doggett N."/>
            <person name="Glavina T."/>
            <person name="Hawkins T."/>
            <person name="Richardson P."/>
            <person name="Lucas S."/>
            <person name="Kohara Y."/>
            <person name="Levine M."/>
            <person name="Satoh N."/>
            <person name="Rokhsar D.S."/>
        </authorList>
    </citation>
    <scope>NUCLEOTIDE SEQUENCE [LARGE SCALE GENOMIC DNA]</scope>
</reference>
<evidence type="ECO:0000313" key="3">
    <source>
        <dbReference type="Proteomes" id="UP000008144"/>
    </source>
</evidence>
<reference evidence="2" key="2">
    <citation type="journal article" date="2008" name="Genome Biol.">
        <title>Improved genome assembly and evidence-based global gene model set for the chordate Ciona intestinalis: new insight into intron and operon populations.</title>
        <authorList>
            <person name="Satou Y."/>
            <person name="Mineta K."/>
            <person name="Ogasawara M."/>
            <person name="Sasakura Y."/>
            <person name="Shoguchi E."/>
            <person name="Ueno K."/>
            <person name="Yamada L."/>
            <person name="Matsumoto J."/>
            <person name="Wasserscheid J."/>
            <person name="Dewar K."/>
            <person name="Wiley G.B."/>
            <person name="Macmil S.L."/>
            <person name="Roe B.A."/>
            <person name="Zeller R.W."/>
            <person name="Hastings K.E."/>
            <person name="Lemaire P."/>
            <person name="Lindquist E."/>
            <person name="Endo T."/>
            <person name="Hotta K."/>
            <person name="Inaba K."/>
        </authorList>
    </citation>
    <scope>NUCLEOTIDE SEQUENCE [LARGE SCALE GENOMIC DNA]</scope>
    <source>
        <strain evidence="2">wild type</strain>
    </source>
</reference>
<keyword evidence="1" id="KW-0472">Membrane</keyword>
<protein>
    <submittedName>
        <fullName evidence="2">Uncharacterized protein</fullName>
    </submittedName>
</protein>
<proteinExistence type="predicted"/>
<dbReference type="Ensembl" id="ENSCINT00000020269.3">
    <property type="protein sequence ID" value="ENSCINP00000020269.3"/>
    <property type="gene ID" value="ENSCING00000010149.3"/>
</dbReference>
<dbReference type="InParanoid" id="F6PI37"/>
<dbReference type="AlphaFoldDB" id="F6PI37"/>
<organism evidence="2 3">
    <name type="scientific">Ciona intestinalis</name>
    <name type="common">Transparent sea squirt</name>
    <name type="synonym">Ascidia intestinalis</name>
    <dbReference type="NCBI Taxonomy" id="7719"/>
    <lineage>
        <taxon>Eukaryota</taxon>
        <taxon>Metazoa</taxon>
        <taxon>Chordata</taxon>
        <taxon>Tunicata</taxon>
        <taxon>Ascidiacea</taxon>
        <taxon>Phlebobranchia</taxon>
        <taxon>Cionidae</taxon>
        <taxon>Ciona</taxon>
    </lineage>
</organism>
<dbReference type="EMBL" id="EAAA01002435">
    <property type="status" value="NOT_ANNOTATED_CDS"/>
    <property type="molecule type" value="Genomic_DNA"/>
</dbReference>
<feature type="transmembrane region" description="Helical" evidence="1">
    <location>
        <begin position="6"/>
        <end position="34"/>
    </location>
</feature>
<dbReference type="Proteomes" id="UP000008144">
    <property type="component" value="Chromosome 7"/>
</dbReference>
<dbReference type="HOGENOM" id="CLU_1558749_0_0_1"/>
<keyword evidence="1" id="KW-1133">Transmembrane helix</keyword>
<keyword evidence="1" id="KW-0812">Transmembrane</keyword>
<keyword evidence="3" id="KW-1185">Reference proteome</keyword>